<protein>
    <submittedName>
        <fullName evidence="1">Uncharacterized protein</fullName>
    </submittedName>
</protein>
<gene>
    <name evidence="1" type="ORF">PPRIM_AZ9-3.1.T0900098</name>
</gene>
<dbReference type="AlphaFoldDB" id="A0A8S1NIS8"/>
<proteinExistence type="predicted"/>
<comment type="caution">
    <text evidence="1">The sequence shown here is derived from an EMBL/GenBank/DDBJ whole genome shotgun (WGS) entry which is preliminary data.</text>
</comment>
<dbReference type="EMBL" id="CAJJDM010000093">
    <property type="protein sequence ID" value="CAD8092300.1"/>
    <property type="molecule type" value="Genomic_DNA"/>
</dbReference>
<dbReference type="OMA" id="YDIYMAK"/>
<keyword evidence="2" id="KW-1185">Reference proteome</keyword>
<evidence type="ECO:0000313" key="1">
    <source>
        <dbReference type="EMBL" id="CAD8092300.1"/>
    </source>
</evidence>
<reference evidence="1" key="1">
    <citation type="submission" date="2021-01" db="EMBL/GenBank/DDBJ databases">
        <authorList>
            <consortium name="Genoscope - CEA"/>
            <person name="William W."/>
        </authorList>
    </citation>
    <scope>NUCLEOTIDE SEQUENCE</scope>
</reference>
<name>A0A8S1NIS8_PARPR</name>
<organism evidence="1 2">
    <name type="scientific">Paramecium primaurelia</name>
    <dbReference type="NCBI Taxonomy" id="5886"/>
    <lineage>
        <taxon>Eukaryota</taxon>
        <taxon>Sar</taxon>
        <taxon>Alveolata</taxon>
        <taxon>Ciliophora</taxon>
        <taxon>Intramacronucleata</taxon>
        <taxon>Oligohymenophorea</taxon>
        <taxon>Peniculida</taxon>
        <taxon>Parameciidae</taxon>
        <taxon>Paramecium</taxon>
    </lineage>
</organism>
<sequence length="169" mass="19483">MSQTDSTKTSGQKVKKTLISPLKEALSQLTKSYKFFIPNEEDVILVLVDLPCHLELQEATSRALKLVPKQNPVDQNPNNYDIYMAKKTGQPKMDFPSYQTNLRLEETGNFVFSLVHVTYSEKKIRKSIRKSTYDLSHYQSPTIPSRSKEINQFQPKPEKNWLLRFLGCA</sequence>
<evidence type="ECO:0000313" key="2">
    <source>
        <dbReference type="Proteomes" id="UP000688137"/>
    </source>
</evidence>
<accession>A0A8S1NIS8</accession>
<dbReference type="Proteomes" id="UP000688137">
    <property type="component" value="Unassembled WGS sequence"/>
</dbReference>